<feature type="transmembrane region" description="Helical" evidence="1">
    <location>
        <begin position="49"/>
        <end position="79"/>
    </location>
</feature>
<dbReference type="Proteomes" id="UP000624703">
    <property type="component" value="Unassembled WGS sequence"/>
</dbReference>
<accession>A0A8J7MEN0</accession>
<reference evidence="2" key="1">
    <citation type="submission" date="2021-01" db="EMBL/GenBank/DDBJ databases">
        <title>Modified the classification status of verrucomicrobia.</title>
        <authorList>
            <person name="Feng X."/>
        </authorList>
    </citation>
    <scope>NUCLEOTIDE SEQUENCE</scope>
    <source>
        <strain evidence="2">_KCTC 22039</strain>
    </source>
</reference>
<evidence type="ECO:0000256" key="1">
    <source>
        <dbReference type="SAM" id="Phobius"/>
    </source>
</evidence>
<keyword evidence="1" id="KW-0812">Transmembrane</keyword>
<comment type="caution">
    <text evidence="2">The sequence shown here is derived from an EMBL/GenBank/DDBJ whole genome shotgun (WGS) entry which is preliminary data.</text>
</comment>
<evidence type="ECO:0000313" key="3">
    <source>
        <dbReference type="Proteomes" id="UP000624703"/>
    </source>
</evidence>
<protein>
    <submittedName>
        <fullName evidence="2">Uncharacterized protein</fullName>
    </submittedName>
</protein>
<proteinExistence type="predicted"/>
<sequence>MLKEVHLRDKDRNKIAALMSVIPGLGHLYKHHYVEGIGFLTVGNVLMVFVTALLSIATFGVAIVLVPTIYVAAVAYAAYSIPDWHGKHEILHPWRQQNKDHH</sequence>
<dbReference type="EMBL" id="JAENIM010000021">
    <property type="protein sequence ID" value="MBK1790444.1"/>
    <property type="molecule type" value="Genomic_DNA"/>
</dbReference>
<dbReference type="RefSeq" id="WP_200310474.1">
    <property type="nucleotide sequence ID" value="NZ_JAENIM010000021.1"/>
</dbReference>
<organism evidence="2 3">
    <name type="scientific">Persicirhabdus sediminis</name>
    <dbReference type="NCBI Taxonomy" id="454144"/>
    <lineage>
        <taxon>Bacteria</taxon>
        <taxon>Pseudomonadati</taxon>
        <taxon>Verrucomicrobiota</taxon>
        <taxon>Verrucomicrobiia</taxon>
        <taxon>Verrucomicrobiales</taxon>
        <taxon>Verrucomicrobiaceae</taxon>
        <taxon>Persicirhabdus</taxon>
    </lineage>
</organism>
<evidence type="ECO:0000313" key="2">
    <source>
        <dbReference type="EMBL" id="MBK1790444.1"/>
    </source>
</evidence>
<keyword evidence="3" id="KW-1185">Reference proteome</keyword>
<name>A0A8J7MEN0_9BACT</name>
<keyword evidence="1" id="KW-0472">Membrane</keyword>
<keyword evidence="1" id="KW-1133">Transmembrane helix</keyword>
<dbReference type="AlphaFoldDB" id="A0A8J7MEN0"/>
<gene>
    <name evidence="2" type="ORF">JIN82_04645</name>
</gene>